<keyword evidence="2" id="KW-0812">Transmembrane</keyword>
<feature type="transmembrane region" description="Helical" evidence="2">
    <location>
        <begin position="442"/>
        <end position="468"/>
    </location>
</feature>
<evidence type="ECO:0000313" key="4">
    <source>
        <dbReference type="WBParaSite" id="Minc3s00492g13238"/>
    </source>
</evidence>
<accession>A0A914LFZ2</accession>
<dbReference type="AlphaFoldDB" id="A0A914LFZ2"/>
<sequence>MTDHSTIKAPYNFQSFTSFFNSNQNNNIFFSSLQNLLRMVAKLCRCAWLPSSLSLLSCSLHLVAALLLFGSLVQCAKVGAGKHELDGNGKITKLGSNMVMVSEKADLSPLKNLSEACKDVEWDGTDFIKIFYRKDGAAKEGCVLDLVAKKDTKLSVNIGIKYSDFVCLGGQEGNFEFTPNNMLPFTYSLGEGEFEKLKDAKNVKGGKQEREGTYNDCRDKDECNARKAPYCLKVADFMVGFARGGHKESYLTPMLTLVDEPIIWHTILDGSNEKPSIEIERFVDYSFKLTIDNTTKKWQTDVGDNALDFSAENPLCFKKEDKKYLRDIKQWEITDESHTDKEFKYLFTFYLLPQKAARSSWSDDKGGKGNLNVRRLLDKPLDGPNCNFLYVKLSTKNFKLLVPGEKPTEPPPTPEPEGTTKPKRTTTTAPKEEPSPASSSNAVVVVIITVIVFLIVLSIIGGLLWFLVFRKKAEEEEQPLEDYFGTSKTAGAGGTAGGTATKTKTGMSTVGGTQAKSGMSTTVGGGTTKTVGGTQIKSKYGGKTSAASTTKKN</sequence>
<keyword evidence="2" id="KW-1133">Transmembrane helix</keyword>
<evidence type="ECO:0000256" key="1">
    <source>
        <dbReference type="SAM" id="MobiDB-lite"/>
    </source>
</evidence>
<protein>
    <submittedName>
        <fullName evidence="4">Uncharacterized protein</fullName>
    </submittedName>
</protein>
<keyword evidence="2" id="KW-0472">Membrane</keyword>
<feature type="region of interest" description="Disordered" evidence="1">
    <location>
        <begin position="484"/>
        <end position="553"/>
    </location>
</feature>
<dbReference type="Proteomes" id="UP000887563">
    <property type="component" value="Unplaced"/>
</dbReference>
<feature type="compositionally biased region" description="Low complexity" evidence="1">
    <location>
        <begin position="516"/>
        <end position="534"/>
    </location>
</feature>
<organism evidence="3 4">
    <name type="scientific">Meloidogyne incognita</name>
    <name type="common">Southern root-knot nematode worm</name>
    <name type="synonym">Oxyuris incognita</name>
    <dbReference type="NCBI Taxonomy" id="6306"/>
    <lineage>
        <taxon>Eukaryota</taxon>
        <taxon>Metazoa</taxon>
        <taxon>Ecdysozoa</taxon>
        <taxon>Nematoda</taxon>
        <taxon>Chromadorea</taxon>
        <taxon>Rhabditida</taxon>
        <taxon>Tylenchina</taxon>
        <taxon>Tylenchomorpha</taxon>
        <taxon>Tylenchoidea</taxon>
        <taxon>Meloidogynidae</taxon>
        <taxon>Meloidogyninae</taxon>
        <taxon>Meloidogyne</taxon>
        <taxon>Meloidogyne incognita group</taxon>
    </lineage>
</organism>
<feature type="region of interest" description="Disordered" evidence="1">
    <location>
        <begin position="402"/>
        <end position="437"/>
    </location>
</feature>
<evidence type="ECO:0000256" key="2">
    <source>
        <dbReference type="SAM" id="Phobius"/>
    </source>
</evidence>
<dbReference type="WBParaSite" id="Minc3s00492g13238">
    <property type="protein sequence ID" value="Minc3s00492g13238"/>
    <property type="gene ID" value="Minc3s00492g13238"/>
</dbReference>
<evidence type="ECO:0000313" key="3">
    <source>
        <dbReference type="Proteomes" id="UP000887563"/>
    </source>
</evidence>
<name>A0A914LFZ2_MELIC</name>
<proteinExistence type="predicted"/>
<keyword evidence="3" id="KW-1185">Reference proteome</keyword>
<feature type="compositionally biased region" description="Low complexity" evidence="1">
    <location>
        <begin position="425"/>
        <end position="437"/>
    </location>
</feature>
<reference evidence="4" key="1">
    <citation type="submission" date="2022-11" db="UniProtKB">
        <authorList>
            <consortium name="WormBaseParasite"/>
        </authorList>
    </citation>
    <scope>IDENTIFICATION</scope>
</reference>